<feature type="compositionally biased region" description="Low complexity" evidence="6">
    <location>
        <begin position="1190"/>
        <end position="1211"/>
    </location>
</feature>
<dbReference type="Gene3D" id="1.20.5.1700">
    <property type="match status" value="1"/>
</dbReference>
<evidence type="ECO:0000256" key="1">
    <source>
        <dbReference type="ARBA" id="ARBA00004114"/>
    </source>
</evidence>
<gene>
    <name evidence="7" type="ORF">H310_09604</name>
</gene>
<evidence type="ECO:0000256" key="2">
    <source>
        <dbReference type="ARBA" id="ARBA00022490"/>
    </source>
</evidence>
<comment type="subcellular location">
    <subcellularLocation>
        <location evidence="1">Cytoplasm</location>
        <location evidence="1">Cytoskeleton</location>
        <location evidence="1">Microtubule organizing center</location>
        <location evidence="1">Centrosome</location>
        <location evidence="1">Centriole</location>
    </subcellularLocation>
</comment>
<feature type="region of interest" description="Disordered" evidence="6">
    <location>
        <begin position="1267"/>
        <end position="1295"/>
    </location>
</feature>
<dbReference type="GO" id="GO:0005814">
    <property type="term" value="C:centriole"/>
    <property type="evidence" value="ECO:0007669"/>
    <property type="project" value="UniProtKB-SubCell"/>
</dbReference>
<dbReference type="PANTHER" id="PTHR20544:SF0">
    <property type="entry name" value="NUCLEOPROTEIN TPR_MLP1 DOMAIN-CONTAINING PROTEIN"/>
    <property type="match status" value="1"/>
</dbReference>
<feature type="compositionally biased region" description="Basic and acidic residues" evidence="6">
    <location>
        <begin position="1281"/>
        <end position="1295"/>
    </location>
</feature>
<name>A0A024TV43_9STRA</name>
<proteinExistence type="inferred from homology"/>
<dbReference type="VEuPathDB" id="FungiDB:H310_09604"/>
<feature type="coiled-coil region" evidence="5">
    <location>
        <begin position="964"/>
        <end position="1040"/>
    </location>
</feature>
<evidence type="ECO:0000256" key="5">
    <source>
        <dbReference type="SAM" id="Coils"/>
    </source>
</evidence>
<accession>A0A024TV43</accession>
<dbReference type="GeneID" id="20086654"/>
<dbReference type="SUPFAM" id="SSF57997">
    <property type="entry name" value="Tropomyosin"/>
    <property type="match status" value="1"/>
</dbReference>
<evidence type="ECO:0000313" key="7">
    <source>
        <dbReference type="EMBL" id="ETV97222.1"/>
    </source>
</evidence>
<evidence type="ECO:0000256" key="4">
    <source>
        <dbReference type="ARBA" id="ARBA00038123"/>
    </source>
</evidence>
<dbReference type="OrthoDB" id="10254663at2759"/>
<feature type="region of interest" description="Disordered" evidence="6">
    <location>
        <begin position="1169"/>
        <end position="1228"/>
    </location>
</feature>
<keyword evidence="5" id="KW-0175">Coiled coil</keyword>
<dbReference type="RefSeq" id="XP_008873930.1">
    <property type="nucleotide sequence ID" value="XM_008875708.1"/>
</dbReference>
<feature type="coiled-coil region" evidence="5">
    <location>
        <begin position="586"/>
        <end position="648"/>
    </location>
</feature>
<feature type="coiled-coil region" evidence="5">
    <location>
        <begin position="471"/>
        <end position="561"/>
    </location>
</feature>
<evidence type="ECO:0000256" key="6">
    <source>
        <dbReference type="SAM" id="MobiDB-lite"/>
    </source>
</evidence>
<feature type="coiled-coil region" evidence="5">
    <location>
        <begin position="137"/>
        <end position="312"/>
    </location>
</feature>
<organism evidence="7">
    <name type="scientific">Aphanomyces invadans</name>
    <dbReference type="NCBI Taxonomy" id="157072"/>
    <lineage>
        <taxon>Eukaryota</taxon>
        <taxon>Sar</taxon>
        <taxon>Stramenopiles</taxon>
        <taxon>Oomycota</taxon>
        <taxon>Saprolegniomycetes</taxon>
        <taxon>Saprolegniales</taxon>
        <taxon>Verrucalvaceae</taxon>
        <taxon>Aphanomyces</taxon>
    </lineage>
</organism>
<reference evidence="7" key="1">
    <citation type="submission" date="2013-12" db="EMBL/GenBank/DDBJ databases">
        <title>The Genome Sequence of Aphanomyces invadans NJM9701.</title>
        <authorList>
            <consortium name="The Broad Institute Genomics Platform"/>
            <person name="Russ C."/>
            <person name="Tyler B."/>
            <person name="van West P."/>
            <person name="Dieguez-Uribeondo J."/>
            <person name="Young S.K."/>
            <person name="Zeng Q."/>
            <person name="Gargeya S."/>
            <person name="Fitzgerald M."/>
            <person name="Abouelleil A."/>
            <person name="Alvarado L."/>
            <person name="Chapman S.B."/>
            <person name="Gainer-Dewar J."/>
            <person name="Goldberg J."/>
            <person name="Griggs A."/>
            <person name="Gujja S."/>
            <person name="Hansen M."/>
            <person name="Howarth C."/>
            <person name="Imamovic A."/>
            <person name="Ireland A."/>
            <person name="Larimer J."/>
            <person name="McCowan C."/>
            <person name="Murphy C."/>
            <person name="Pearson M."/>
            <person name="Poon T.W."/>
            <person name="Priest M."/>
            <person name="Roberts A."/>
            <person name="Saif S."/>
            <person name="Shea T."/>
            <person name="Sykes S."/>
            <person name="Wortman J."/>
            <person name="Nusbaum C."/>
            <person name="Birren B."/>
        </authorList>
    </citation>
    <scope>NUCLEOTIDE SEQUENCE [LARGE SCALE GENOMIC DNA]</scope>
    <source>
        <strain evidence="7">NJM9701</strain>
    </source>
</reference>
<comment type="similarity">
    <text evidence="4">Belongs to the CEP135/TSGA10 family.</text>
</comment>
<protein>
    <submittedName>
        <fullName evidence="7">Uncharacterized protein</fullName>
    </submittedName>
</protein>
<feature type="coiled-coil region" evidence="5">
    <location>
        <begin position="351"/>
        <end position="385"/>
    </location>
</feature>
<feature type="compositionally biased region" description="Polar residues" evidence="6">
    <location>
        <begin position="1169"/>
        <end position="1188"/>
    </location>
</feature>
<feature type="coiled-coil region" evidence="5">
    <location>
        <begin position="1097"/>
        <end position="1159"/>
    </location>
</feature>
<feature type="coiled-coil region" evidence="5">
    <location>
        <begin position="747"/>
        <end position="823"/>
    </location>
</feature>
<keyword evidence="3" id="KW-0206">Cytoskeleton</keyword>
<dbReference type="PANTHER" id="PTHR20544">
    <property type="entry name" value="CENTROSOMAL PROTEIN CEP135"/>
    <property type="match status" value="1"/>
</dbReference>
<dbReference type="STRING" id="157072.A0A024TV43"/>
<dbReference type="EMBL" id="KI913973">
    <property type="protein sequence ID" value="ETV97222.1"/>
    <property type="molecule type" value="Genomic_DNA"/>
</dbReference>
<dbReference type="InterPro" id="IPR051877">
    <property type="entry name" value="Centriole_BasalBody_StrucProt"/>
</dbReference>
<keyword evidence="2" id="KW-0963">Cytoplasm</keyword>
<evidence type="ECO:0000256" key="3">
    <source>
        <dbReference type="ARBA" id="ARBA00023212"/>
    </source>
</evidence>
<sequence>MSQASFVVLQRDNHALTRENNALHLEMIRIQEEMEEKTRAMHLQEKELQHKIEELQFLNTQKTSQLQKKDADLSKLYAQVERLQSSKQEQNVVSSAKDSIELNKLLPPVERKVGTAPSAGAASSFIFDDGDTSSKQFDALTRANKALQDRVAALEGQVRAREAEIERLGNQLNESVSTKDYAMVKAKYDLEAGQLAQELEKEQLTRQVDLLNDQVAKYEKKLVEAAPARQRLDQVSEQLRHAEELNAKYAEQLRTVQDKLHLVEQQHLLCDSVQKELSDESDKNHGTIAQLKQQLEDNVEQIARLENALKVTHYDKVSSANSVANLEAHVKVLTTELSQLKPKHDAVVEKLADATSQAKHWSHQRATLEQELSTLQNKLSHALANHQIALNGQETLRRECSALEKVVDQRDGQIRKLQASLDTALDESQALGRRLKQVEAHQLHDSQRAVDVQSTQASLHTEERLRLRQDYDALQLRLRHVEVQKKDVEAQLTDARVQVDVWKKTADQTQEQMTDTLDEMSKLTAQLKQVKVEVVQLQQDKVKLEAQLADSRREIEKLTLLAPQEATAKMQDAKWQKRLTDVVLSKQLVETQLSAATAARASLEQRVGQMETNLRSAEASLADKGSALATLQQEVSSLQSELTSTKQSKAYFEAEYEATMRAWTNHSKDFQASQHLLTAADSTHKDQLRQIHDLQAALTASQTKCHHVENLLSQAQSSRKTLEMQWTLVQEELRHAKEHQLANESTIKRLQTEVSEASRQSVQLEKDNSQLKHLVAEMELNRDNWTLQHKQLAVEMNDLRGTNHHLQDTCEQLEATLAQHKTTIGQMQAILEASDREKDQLIHALDIKTEELSALHSQLSRVSDEQSAVRKELQACQAALRKLDAALLDKEATVASQKAQLDKADQLTATLKQDVDLLKGEHVALTQDLHHMTIENQSLAGECAQLHHELDQVSGDQRGLHQHIRQIERERDGCKIELNDLKQTYRALVVEMDAVEATRSQLSAARNELGNVNATLRQQLQEVTRDRDAAVKQASELEMEVQVNLTQIKQLTLQLQQLHDKQMSCARSQELLSGALNSQHQVASELAQDRVESAATNSSLNQRLASLQAQLQNSVHDRTDLTNQVNQLTLDKQRLEALLATVRSQVATLQVQVAQHQEDKAALVQALNQPGQALTPDSTVGSGRQRATNRSRNGSSSSHSRRSSPSTSPESQGIGTSLQEAEERCRRLEERLSRQDATIQQLEQSRSKFRKFAAKYEVELEQRDRTIEALRASSNAGSSPYRDDETKTDDVQPIR</sequence>
<feature type="coiled-coil region" evidence="5">
    <location>
        <begin position="13"/>
        <end position="86"/>
    </location>
</feature>